<comment type="caution">
    <text evidence="2">The sequence shown here is derived from an EMBL/GenBank/DDBJ whole genome shotgun (WGS) entry which is preliminary data.</text>
</comment>
<dbReference type="InterPro" id="IPR014710">
    <property type="entry name" value="RmlC-like_jellyroll"/>
</dbReference>
<evidence type="ECO:0000313" key="2">
    <source>
        <dbReference type="EMBL" id="MCX3059892.1"/>
    </source>
</evidence>
<organism evidence="2 3">
    <name type="scientific">Streptomyces beihaiensis</name>
    <dbReference type="NCBI Taxonomy" id="2984495"/>
    <lineage>
        <taxon>Bacteria</taxon>
        <taxon>Bacillati</taxon>
        <taxon>Actinomycetota</taxon>
        <taxon>Actinomycetes</taxon>
        <taxon>Kitasatosporales</taxon>
        <taxon>Streptomycetaceae</taxon>
        <taxon>Streptomyces</taxon>
    </lineage>
</organism>
<dbReference type="EMBL" id="JAPHNL010000072">
    <property type="protein sequence ID" value="MCX3059892.1"/>
    <property type="molecule type" value="Genomic_DNA"/>
</dbReference>
<sequence length="149" mass="17019">MTAQIRLLHRLPHAYRDRLLALAKEVAFEEDTRIFEEGQRADRFWIIRTGTVTLDLRVSERTRLPIDPLGPGDLLGWSWLFPPYQWDFGAEAFSPVRAYEFDAAAVRGLCDIEPALGVALLHGVAEVMANRLESARVKLVEAHRIHHHI</sequence>
<dbReference type="CDD" id="cd00038">
    <property type="entry name" value="CAP_ED"/>
    <property type="match status" value="1"/>
</dbReference>
<dbReference type="Gene3D" id="2.60.120.10">
    <property type="entry name" value="Jelly Rolls"/>
    <property type="match status" value="1"/>
</dbReference>
<protein>
    <submittedName>
        <fullName evidence="2">Cyclic nucleotide-binding domain-containing protein</fullName>
    </submittedName>
</protein>
<dbReference type="InterPro" id="IPR000595">
    <property type="entry name" value="cNMP-bd_dom"/>
</dbReference>
<name>A0ABT3TTX1_9ACTN</name>
<dbReference type="PROSITE" id="PS50042">
    <property type="entry name" value="CNMP_BINDING_3"/>
    <property type="match status" value="1"/>
</dbReference>
<proteinExistence type="predicted"/>
<evidence type="ECO:0000313" key="3">
    <source>
        <dbReference type="Proteomes" id="UP001163064"/>
    </source>
</evidence>
<gene>
    <name evidence="2" type="ORF">OFY01_08980</name>
</gene>
<dbReference type="SUPFAM" id="SSF51206">
    <property type="entry name" value="cAMP-binding domain-like"/>
    <property type="match status" value="1"/>
</dbReference>
<keyword evidence="3" id="KW-1185">Reference proteome</keyword>
<dbReference type="RefSeq" id="WP_266598048.1">
    <property type="nucleotide sequence ID" value="NZ_JAPHNL010000072.1"/>
</dbReference>
<evidence type="ECO:0000259" key="1">
    <source>
        <dbReference type="PROSITE" id="PS50042"/>
    </source>
</evidence>
<dbReference type="InterPro" id="IPR018490">
    <property type="entry name" value="cNMP-bd_dom_sf"/>
</dbReference>
<accession>A0ABT3TTX1</accession>
<feature type="domain" description="Cyclic nucleotide-binding" evidence="1">
    <location>
        <begin position="7"/>
        <end position="76"/>
    </location>
</feature>
<dbReference type="Pfam" id="PF00027">
    <property type="entry name" value="cNMP_binding"/>
    <property type="match status" value="1"/>
</dbReference>
<reference evidence="2" key="1">
    <citation type="submission" date="2022-10" db="EMBL/GenBank/DDBJ databases">
        <title>Streptomyces beihaiensis sp. nov., a chitin degrading actinobacterium, isolated from shrimp pond soil.</title>
        <authorList>
            <person name="Xie J."/>
            <person name="Shen N."/>
        </authorList>
    </citation>
    <scope>NUCLEOTIDE SEQUENCE</scope>
    <source>
        <strain evidence="2">GXMU-J5</strain>
    </source>
</reference>
<dbReference type="Proteomes" id="UP001163064">
    <property type="component" value="Unassembled WGS sequence"/>
</dbReference>